<dbReference type="GO" id="GO:0005737">
    <property type="term" value="C:cytoplasm"/>
    <property type="evidence" value="ECO:0007669"/>
    <property type="project" value="UniProtKB-SubCell"/>
</dbReference>
<organism evidence="11 12">
    <name type="scientific">Meloidogyne javanica</name>
    <name type="common">Root-knot nematode worm</name>
    <dbReference type="NCBI Taxonomy" id="6303"/>
    <lineage>
        <taxon>Eukaryota</taxon>
        <taxon>Metazoa</taxon>
        <taxon>Ecdysozoa</taxon>
        <taxon>Nematoda</taxon>
        <taxon>Chromadorea</taxon>
        <taxon>Rhabditida</taxon>
        <taxon>Tylenchina</taxon>
        <taxon>Tylenchomorpha</taxon>
        <taxon>Tylenchoidea</taxon>
        <taxon>Meloidogynidae</taxon>
        <taxon>Meloidogyninae</taxon>
        <taxon>Meloidogyne</taxon>
        <taxon>Meloidogyne incognita group</taxon>
    </lineage>
</organism>
<keyword evidence="6" id="KW-0862">Zinc</keyword>
<keyword evidence="11" id="KW-1185">Reference proteome</keyword>
<dbReference type="InterPro" id="IPR017455">
    <property type="entry name" value="Znf_FYVE-rel"/>
</dbReference>
<keyword evidence="3" id="KW-0344">Guanine-nucleotide releasing factor</keyword>
<feature type="compositionally biased region" description="Basic and acidic residues" evidence="8">
    <location>
        <begin position="882"/>
        <end position="895"/>
    </location>
</feature>
<dbReference type="InterPro" id="IPR013083">
    <property type="entry name" value="Znf_RING/FYVE/PHD"/>
</dbReference>
<dbReference type="InterPro" id="IPR000306">
    <property type="entry name" value="Znf_FYVE"/>
</dbReference>
<dbReference type="SUPFAM" id="SSF50729">
    <property type="entry name" value="PH domain-like"/>
    <property type="match status" value="2"/>
</dbReference>
<evidence type="ECO:0000256" key="2">
    <source>
        <dbReference type="ARBA" id="ARBA00022490"/>
    </source>
</evidence>
<dbReference type="Gene3D" id="3.30.40.10">
    <property type="entry name" value="Zinc/RING finger domain, C3HC4 (zinc finger)"/>
    <property type="match status" value="1"/>
</dbReference>
<evidence type="ECO:0000313" key="12">
    <source>
        <dbReference type="WBParaSite" id="scaffold1228_cov289.g2696"/>
    </source>
</evidence>
<protein>
    <submittedName>
        <fullName evidence="12">Uncharacterized protein</fullName>
    </submittedName>
</protein>
<dbReference type="PROSITE" id="PS50003">
    <property type="entry name" value="PH_DOMAIN"/>
    <property type="match status" value="1"/>
</dbReference>
<reference evidence="12" key="1">
    <citation type="submission" date="2022-11" db="UniProtKB">
        <authorList>
            <consortium name="WormBaseParasite"/>
        </authorList>
    </citation>
    <scope>IDENTIFICATION</scope>
</reference>
<keyword evidence="2" id="KW-0963">Cytoplasm</keyword>
<proteinExistence type="predicted"/>
<evidence type="ECO:0000259" key="10">
    <source>
        <dbReference type="PROSITE" id="PS50178"/>
    </source>
</evidence>
<dbReference type="InterPro" id="IPR051092">
    <property type="entry name" value="FYVE_RhoGEF_PH"/>
</dbReference>
<dbReference type="Proteomes" id="UP000887561">
    <property type="component" value="Unplaced"/>
</dbReference>
<evidence type="ECO:0000256" key="5">
    <source>
        <dbReference type="ARBA" id="ARBA00022771"/>
    </source>
</evidence>
<evidence type="ECO:0000259" key="9">
    <source>
        <dbReference type="PROSITE" id="PS50003"/>
    </source>
</evidence>
<name>A0A915LIC3_MELJA</name>
<dbReference type="Pfam" id="PF01363">
    <property type="entry name" value="FYVE"/>
    <property type="match status" value="1"/>
</dbReference>
<feature type="region of interest" description="Disordered" evidence="8">
    <location>
        <begin position="874"/>
        <end position="919"/>
    </location>
</feature>
<dbReference type="Pfam" id="PF24436">
    <property type="entry name" value="INTS7_N"/>
    <property type="match status" value="1"/>
</dbReference>
<keyword evidence="4" id="KW-0479">Metal-binding</keyword>
<dbReference type="WBParaSite" id="scaffold1228_cov289.g2696">
    <property type="protein sequence ID" value="scaffold1228_cov289.g2696"/>
    <property type="gene ID" value="scaffold1228_cov289.g2696"/>
</dbReference>
<comment type="subcellular location">
    <subcellularLocation>
        <location evidence="1">Cytoplasm</location>
    </subcellularLocation>
</comment>
<evidence type="ECO:0000256" key="8">
    <source>
        <dbReference type="SAM" id="MobiDB-lite"/>
    </source>
</evidence>
<evidence type="ECO:0000256" key="3">
    <source>
        <dbReference type="ARBA" id="ARBA00022658"/>
    </source>
</evidence>
<dbReference type="PANTHER" id="PTHR12673:SF159">
    <property type="entry name" value="LD03170P"/>
    <property type="match status" value="1"/>
</dbReference>
<dbReference type="InterPro" id="IPR054519">
    <property type="entry name" value="INTS7_C"/>
</dbReference>
<dbReference type="Gene3D" id="2.30.29.30">
    <property type="entry name" value="Pleckstrin-homology domain (PH domain)/Phosphotyrosine-binding domain (PTB)"/>
    <property type="match status" value="2"/>
</dbReference>
<sequence length="1492" mass="171567">MESHKLHTMQLHVEKGLQSSNLADVMTTITECARYIREYPFPHFVHATLFRLAQTFNGEIFARKFEHSMNTIRLRIVVAIKECNKCLSLAFSTEEIIRFILKVSHSNDYKARSLTLLLLGSLAPLTCEDKKVHNLIIESLDCISLLLSELEKVINQKNKILVHCILQNLSSIAEYRNFWTIENIKAIRDFYHQINLLRSKGILCTWLHCMDVLSTTEFHSKILLESYPWSVLLNSGNIVVRIFAIKLSLNLLLNGEMDAQFQQTLLNSILVTLCQFIDNPTSPSSIVNRQKHEFLFLVSKFVCSPKCTPHFASSLVRNILRAELTSSYDEFFQLLAVINENYWRECREIVNSSLFSAIFNSKNFNIVPPICESIETESWISSLIYICKAQPLAFNMDELANSESNLQFASLNLKFLGSTEKSQPFGFAVDYVNCLESTFRGIHSILTTFNVLRLLNSEKRQTVIQSLGTYCNPVMEARQQWVSLCSRSFDADTQTLLQMGLMIRMCLLIEQYLGILCDPGTGPKLSEISMEDLGESTQKSFQASAQTQGFLELLCWARNELISLQSTDPDPIRGLKVLVDILQYLVDFPLGLPRFFFQRVQFTRIRLIISPQPSDGRGVFKVSSMDLLPVVIEGIIESTNKRSIESVCVVLTLKRDNLAHVEKKQTIQLEPEQKYFKSQFLLKITHQKTRIKAKVWFVDAVTKKQWFDETDSATLTVELLDGAGTSAAGQNINNNNSPPKFFPIEEEKPHSEHIEEKANYVKSVAERLDKMHLFRPIEQRRNEEITVNDTNELRFSEAEIIQVADICDSDSEYSVSYSTINDTLLLNRRKSNPFESKEKLFADILSEMMSKDNFKRLAIKSGLPSDVGTLRTSAKKKCRKARASDPNRSFRENGECSRLVKSQTEPSQFPPKEEDKDEIKQKTISMASTNSSSIYSAEDSLSDLPEIPFYNTGDEKENDRLRQLHFIVAEFYKVERGFVDLLQHIGVNYPKYLEECQRRNGYKWLTPSKGSHSPGDVITRITNHLQMILAVHEDFLNSFEIKLRKWDSTNPNFAEVFKNADYLKICNDFLKEKRTLTDEFIQYLKENSELALATRTFEQVFEPGRKLLHKGELLRYTRKTPKPRYLVLFSDYLLICKYPAIGDAFEKFHKIKVEDIQLNIKDHVDYEIEFTLISPQKSSSFGAKDKRERDVWVQRISEAKTKFLFLTKLNGNNSLNNGRNLLENGNGLLEVEKSSKIEFSSAAPEWMRDSKTTKCLIVGCETKFNLVKRRHHCRACGWIICGKCVGYAPVVNLEWERDIVCPECFEKTVIAFERGTLFTSQKVRVIKTDDETELPENCLKKFSINDISLRIFYENGSRLLPLSKLFIMSKNGIRKKIIVKEMISIDNSFPSGIVFLRNSRGIVLQRWARLLDQFCLNFYEAEFDDKPSESYFIYGYSVTSKETEKDGTVIELTHHNQIKTERKGDEIIFCVRHPGSATNWLNALNEMLEIDA</sequence>
<dbReference type="PANTHER" id="PTHR12673">
    <property type="entry name" value="FACIOGENITAL DYSPLASIA PROTEIN"/>
    <property type="match status" value="1"/>
</dbReference>
<evidence type="ECO:0000313" key="11">
    <source>
        <dbReference type="Proteomes" id="UP000887561"/>
    </source>
</evidence>
<feature type="domain" description="FYVE-type" evidence="10">
    <location>
        <begin position="1260"/>
        <end position="1309"/>
    </location>
</feature>
<evidence type="ECO:0000256" key="1">
    <source>
        <dbReference type="ARBA" id="ARBA00004496"/>
    </source>
</evidence>
<dbReference type="PROSITE" id="PS50178">
    <property type="entry name" value="ZF_FYVE"/>
    <property type="match status" value="1"/>
</dbReference>
<dbReference type="InterPro" id="IPR016024">
    <property type="entry name" value="ARM-type_fold"/>
</dbReference>
<dbReference type="SUPFAM" id="SSF48065">
    <property type="entry name" value="DBL homology domain (DH-domain)"/>
    <property type="match status" value="1"/>
</dbReference>
<dbReference type="InterPro" id="IPR011011">
    <property type="entry name" value="Znf_FYVE_PHD"/>
</dbReference>
<evidence type="ECO:0000256" key="4">
    <source>
        <dbReference type="ARBA" id="ARBA00022723"/>
    </source>
</evidence>
<accession>A0A915LIC3</accession>
<dbReference type="GO" id="GO:0005085">
    <property type="term" value="F:guanyl-nucleotide exchange factor activity"/>
    <property type="evidence" value="ECO:0007669"/>
    <property type="project" value="UniProtKB-KW"/>
</dbReference>
<dbReference type="GO" id="GO:0008270">
    <property type="term" value="F:zinc ion binding"/>
    <property type="evidence" value="ECO:0007669"/>
    <property type="project" value="UniProtKB-KW"/>
</dbReference>
<dbReference type="SMART" id="SM00233">
    <property type="entry name" value="PH"/>
    <property type="match status" value="2"/>
</dbReference>
<dbReference type="Pfam" id="PF00169">
    <property type="entry name" value="PH"/>
    <property type="match status" value="1"/>
</dbReference>
<keyword evidence="5 7" id="KW-0863">Zinc-finger</keyword>
<dbReference type="InterPro" id="IPR001849">
    <property type="entry name" value="PH_domain"/>
</dbReference>
<dbReference type="Pfam" id="PF22965">
    <property type="entry name" value="INTS7_C"/>
    <property type="match status" value="1"/>
</dbReference>
<dbReference type="InterPro" id="IPR056516">
    <property type="entry name" value="INTS7_N"/>
</dbReference>
<dbReference type="InterPro" id="IPR035899">
    <property type="entry name" value="DBL_dom_sf"/>
</dbReference>
<feature type="domain" description="PH" evidence="9">
    <location>
        <begin position="1106"/>
        <end position="1201"/>
    </location>
</feature>
<evidence type="ECO:0000256" key="7">
    <source>
        <dbReference type="PROSITE-ProRule" id="PRU00091"/>
    </source>
</evidence>
<dbReference type="SUPFAM" id="SSF57903">
    <property type="entry name" value="FYVE/PHD zinc finger"/>
    <property type="match status" value="1"/>
</dbReference>
<dbReference type="SUPFAM" id="SSF48371">
    <property type="entry name" value="ARM repeat"/>
    <property type="match status" value="1"/>
</dbReference>
<dbReference type="InterPro" id="IPR011993">
    <property type="entry name" value="PH-like_dom_sf"/>
</dbReference>
<evidence type="ECO:0000256" key="6">
    <source>
        <dbReference type="ARBA" id="ARBA00022833"/>
    </source>
</evidence>
<dbReference type="SMART" id="SM00064">
    <property type="entry name" value="FYVE"/>
    <property type="match status" value="1"/>
</dbReference>